<dbReference type="RefSeq" id="WP_138185527.1">
    <property type="nucleotide sequence ID" value="NZ_LS992241.1"/>
</dbReference>
<proteinExistence type="predicted"/>
<dbReference type="AlphaFoldDB" id="A0A383R8K5"/>
<dbReference type="Proteomes" id="UP000304148">
    <property type="component" value="Chromosome"/>
</dbReference>
<organism evidence="1 2">
    <name type="scientific">Paenibacillus alvei</name>
    <name type="common">Bacillus alvei</name>
    <dbReference type="NCBI Taxonomy" id="44250"/>
    <lineage>
        <taxon>Bacteria</taxon>
        <taxon>Bacillati</taxon>
        <taxon>Bacillota</taxon>
        <taxon>Bacilli</taxon>
        <taxon>Bacillales</taxon>
        <taxon>Paenibacillaceae</taxon>
        <taxon>Paenibacillus</taxon>
    </lineage>
</organism>
<protein>
    <submittedName>
        <fullName evidence="1">Uncharacterized protein</fullName>
    </submittedName>
</protein>
<accession>A0A383R8K5</accession>
<dbReference type="EMBL" id="LS992241">
    <property type="protein sequence ID" value="SYX83435.1"/>
    <property type="molecule type" value="Genomic_DNA"/>
</dbReference>
<reference evidence="2" key="1">
    <citation type="submission" date="2018-08" db="EMBL/GenBank/DDBJ databases">
        <authorList>
            <person name="Chevrot R."/>
        </authorList>
    </citation>
    <scope>NUCLEOTIDE SEQUENCE [LARGE SCALE GENOMIC DNA]</scope>
</reference>
<evidence type="ECO:0000313" key="2">
    <source>
        <dbReference type="Proteomes" id="UP000304148"/>
    </source>
</evidence>
<gene>
    <name evidence="1" type="ORF">PBLR_11857</name>
</gene>
<sequence>MPIVPLTRMSSSNVNTFVGLNRASAIAQARVHSGVKATDVGRVTPLWPRLLKYENDDAFVPLFPDPKYVWDSFTTTPQIRFFAQGFSNIFLNVDEQIFVSLTVFCDNAHDVKIDIFDETNGDLFTTITPAANEIPLVAWNSAFYYVDSLTLQHI</sequence>
<name>A0A383R8K5_PAEAL</name>
<evidence type="ECO:0000313" key="1">
    <source>
        <dbReference type="EMBL" id="SYX83435.1"/>
    </source>
</evidence>